<evidence type="ECO:0000313" key="1">
    <source>
        <dbReference type="EMBL" id="CAD0001433.1"/>
    </source>
</evidence>
<dbReference type="EMBL" id="CAIJDP010000057">
    <property type="protein sequence ID" value="CAD0001433.1"/>
    <property type="molecule type" value="Genomic_DNA"/>
</dbReference>
<dbReference type="RefSeq" id="WP_180907857.1">
    <property type="nucleotide sequence ID" value="NZ_CAIJDP010000057.1"/>
</dbReference>
<gene>
    <name evidence="1" type="ORF">FLAT13_00558</name>
</gene>
<comment type="caution">
    <text evidence="1">The sequence shown here is derived from an EMBL/GenBank/DDBJ whole genome shotgun (WGS) entry which is preliminary data.</text>
</comment>
<accession>A0A6V6YPT9</accession>
<proteinExistence type="predicted"/>
<organism evidence="1 2">
    <name type="scientific">Flavobacterium salmonis</name>
    <dbReference type="NCBI Taxonomy" id="2654844"/>
    <lineage>
        <taxon>Bacteria</taxon>
        <taxon>Pseudomonadati</taxon>
        <taxon>Bacteroidota</taxon>
        <taxon>Flavobacteriia</taxon>
        <taxon>Flavobacteriales</taxon>
        <taxon>Flavobacteriaceae</taxon>
        <taxon>Flavobacterium</taxon>
    </lineage>
</organism>
<dbReference type="AlphaFoldDB" id="A0A6V6YPT9"/>
<sequence length="514" mass="57312">MANVEFNSPRFVVPPAGVIDAQATVMFRPTPTWKGEFMFDWMRTGNGTNLGQTSLAGDVDYQTILGTYNNNTVASPFVGDTRDANRNGVKDLYDKLISEYRKFTSLNRLDASGASIDYLEPKLSIYKNENENVDAVAILQLQIEVIVAPEELILEFENDFFDITVFTGAAPVVPSLLATPATNVSATNATARPEDRMKQLQITKTVTGASAFNTMDIQIKCKKTFATAYKEIKAYTIMAHPDPANTSKVRKLAGILKVLPNDASKRKIKKIVLVNVITDIDNDPINTVEEGFLLPNVTEAGQKNIIRKYLRQSLIDPVFDVETLKLLTIPDGRDDFNSKFVVGGRLKCYHKHGATVPRGWKDIDDYLYTKLKAKAGVGNKYDNYMRVFYMPQGGFYINPNNTQGPTAGSLGGFTSGNEPRNIVMLKGADLTSSAHEVYHSLKLPHTWESKNHINPIFNSETNPQRNGKHSFKEKTTRNLMDYGPNGAQYFLYHWQCVFANSHATAEPAHYIPTL</sequence>
<protein>
    <submittedName>
        <fullName evidence="1">Uncharacterized protein</fullName>
    </submittedName>
</protein>
<name>A0A6V6YPT9_9FLAO</name>
<reference evidence="1 2" key="1">
    <citation type="submission" date="2020-06" db="EMBL/GenBank/DDBJ databases">
        <authorList>
            <person name="Criscuolo A."/>
        </authorList>
    </citation>
    <scope>NUCLEOTIDE SEQUENCE [LARGE SCALE GENOMIC DNA]</scope>
    <source>
        <strain evidence="2">CIP 111411</strain>
    </source>
</reference>
<evidence type="ECO:0000313" key="2">
    <source>
        <dbReference type="Proteomes" id="UP000530060"/>
    </source>
</evidence>
<keyword evidence="2" id="KW-1185">Reference proteome</keyword>
<dbReference type="Proteomes" id="UP000530060">
    <property type="component" value="Unassembled WGS sequence"/>
</dbReference>